<sequence length="160" mass="18773">MQDMYYQQQPQQYHHHHDLQFFNLNPIPTPNLLKLLDLQRCFISLMLPNSSISFTNLNKKPGNKFYTLLDIFREIPSVVTDCASSILYDPQLYLNNLPLQPPIFRKLPYRYETSYIGGLDEREGTGGVYQDSDRRQFENLVLDFRQEMTMGSGKSENVEE</sequence>
<protein>
    <submittedName>
        <fullName evidence="1">Uncharacterized protein</fullName>
    </submittedName>
</protein>
<dbReference type="Proteomes" id="UP000541444">
    <property type="component" value="Unassembled WGS sequence"/>
</dbReference>
<name>A0A7J7MDH2_9MAGN</name>
<dbReference type="PANTHER" id="PTHR46834">
    <property type="entry name" value="TRANSCRIPTION FACTOR BHLH91"/>
    <property type="match status" value="1"/>
</dbReference>
<dbReference type="PANTHER" id="PTHR46834:SF1">
    <property type="entry name" value="TRANSCRIPTION FACTOR BHLH10"/>
    <property type="match status" value="1"/>
</dbReference>
<dbReference type="OrthoDB" id="1932168at2759"/>
<evidence type="ECO:0000313" key="1">
    <source>
        <dbReference type="EMBL" id="KAF6152953.1"/>
    </source>
</evidence>
<gene>
    <name evidence="1" type="ORF">GIB67_039660</name>
</gene>
<dbReference type="InterPro" id="IPR045895">
    <property type="entry name" value="bHLH91-like"/>
</dbReference>
<reference evidence="1 2" key="1">
    <citation type="journal article" date="2020" name="IScience">
        <title>Genome Sequencing of the Endangered Kingdonia uniflora (Circaeasteraceae, Ranunculales) Reveals Potential Mechanisms of Evolutionary Specialization.</title>
        <authorList>
            <person name="Sun Y."/>
            <person name="Deng T."/>
            <person name="Zhang A."/>
            <person name="Moore M.J."/>
            <person name="Landis J.B."/>
            <person name="Lin N."/>
            <person name="Zhang H."/>
            <person name="Zhang X."/>
            <person name="Huang J."/>
            <person name="Zhang X."/>
            <person name="Sun H."/>
            <person name="Wang H."/>
        </authorList>
    </citation>
    <scope>NUCLEOTIDE SEQUENCE [LARGE SCALE GENOMIC DNA]</scope>
    <source>
        <strain evidence="1">TB1705</strain>
        <tissue evidence="1">Leaf</tissue>
    </source>
</reference>
<dbReference type="GO" id="GO:0048658">
    <property type="term" value="P:anther wall tapetum development"/>
    <property type="evidence" value="ECO:0007669"/>
    <property type="project" value="InterPro"/>
</dbReference>
<keyword evidence="2" id="KW-1185">Reference proteome</keyword>
<dbReference type="EMBL" id="JACGCM010001594">
    <property type="protein sequence ID" value="KAF6152953.1"/>
    <property type="molecule type" value="Genomic_DNA"/>
</dbReference>
<organism evidence="1 2">
    <name type="scientific">Kingdonia uniflora</name>
    <dbReference type="NCBI Taxonomy" id="39325"/>
    <lineage>
        <taxon>Eukaryota</taxon>
        <taxon>Viridiplantae</taxon>
        <taxon>Streptophyta</taxon>
        <taxon>Embryophyta</taxon>
        <taxon>Tracheophyta</taxon>
        <taxon>Spermatophyta</taxon>
        <taxon>Magnoliopsida</taxon>
        <taxon>Ranunculales</taxon>
        <taxon>Circaeasteraceae</taxon>
        <taxon>Kingdonia</taxon>
    </lineage>
</organism>
<evidence type="ECO:0000313" key="2">
    <source>
        <dbReference type="Proteomes" id="UP000541444"/>
    </source>
</evidence>
<comment type="caution">
    <text evidence="1">The sequence shown here is derived from an EMBL/GenBank/DDBJ whole genome shotgun (WGS) entry which is preliminary data.</text>
</comment>
<dbReference type="GO" id="GO:0006355">
    <property type="term" value="P:regulation of DNA-templated transcription"/>
    <property type="evidence" value="ECO:0007669"/>
    <property type="project" value="InterPro"/>
</dbReference>
<proteinExistence type="predicted"/>
<dbReference type="AlphaFoldDB" id="A0A7J7MDH2"/>
<accession>A0A7J7MDH2</accession>